<accession>X1EFC5</accession>
<dbReference type="EMBL" id="BART01030264">
    <property type="protein sequence ID" value="GAH15854.1"/>
    <property type="molecule type" value="Genomic_DNA"/>
</dbReference>
<protein>
    <recommendedName>
        <fullName evidence="2">Adenosine monophosphate-protein transferase</fullName>
    </recommendedName>
</protein>
<dbReference type="PANTHER" id="PTHR36155">
    <property type="entry name" value="BLL5354 PROTEIN"/>
    <property type="match status" value="1"/>
</dbReference>
<dbReference type="InterPro" id="IPR007153">
    <property type="entry name" value="Adenosine_kinase"/>
</dbReference>
<sequence>MELKVIKIEKPDEMNFILGQSHFIKTIEDIYEVMIGSMPNIKFGIGFCESSGPCLVRYEGNDEKLIELAKKNALNIGAGHAFIIFMENAYPINVLNSIKSVPEVCRIFCATANQTEIVIGETEKGRAILGVIDGAKSKGIESEEDIKFRKEEFVMARNFYLELREKARETGKEIT</sequence>
<dbReference type="AlphaFoldDB" id="X1EFC5"/>
<dbReference type="SUPFAM" id="SSF103165">
    <property type="entry name" value="Ta1353-like"/>
    <property type="match status" value="1"/>
</dbReference>
<dbReference type="Gene3D" id="3.40.1520.10">
    <property type="entry name" value="Ta1353-like"/>
    <property type="match status" value="1"/>
</dbReference>
<name>X1EFC5_9ZZZZ</name>
<reference evidence="1" key="1">
    <citation type="journal article" date="2014" name="Front. Microbiol.">
        <title>High frequency of phylogenetically diverse reductive dehalogenase-homologous genes in deep subseafloor sedimentary metagenomes.</title>
        <authorList>
            <person name="Kawai M."/>
            <person name="Futagami T."/>
            <person name="Toyoda A."/>
            <person name="Takaki Y."/>
            <person name="Nishi S."/>
            <person name="Hori S."/>
            <person name="Arai W."/>
            <person name="Tsubouchi T."/>
            <person name="Morono Y."/>
            <person name="Uchiyama I."/>
            <person name="Ito T."/>
            <person name="Fujiyama A."/>
            <person name="Inagaki F."/>
            <person name="Takami H."/>
        </authorList>
    </citation>
    <scope>NUCLEOTIDE SEQUENCE</scope>
    <source>
        <strain evidence="1">Expedition CK06-06</strain>
    </source>
</reference>
<comment type="caution">
    <text evidence="1">The sequence shown here is derived from an EMBL/GenBank/DDBJ whole genome shotgun (WGS) entry which is preliminary data.</text>
</comment>
<feature type="non-terminal residue" evidence="1">
    <location>
        <position position="175"/>
    </location>
</feature>
<proteinExistence type="predicted"/>
<dbReference type="Pfam" id="PF04008">
    <property type="entry name" value="Adenosine_kin"/>
    <property type="match status" value="1"/>
</dbReference>
<organism evidence="1">
    <name type="scientific">marine sediment metagenome</name>
    <dbReference type="NCBI Taxonomy" id="412755"/>
    <lineage>
        <taxon>unclassified sequences</taxon>
        <taxon>metagenomes</taxon>
        <taxon>ecological metagenomes</taxon>
    </lineage>
</organism>
<dbReference type="InterPro" id="IPR036902">
    <property type="entry name" value="Ta1353-like_sf"/>
</dbReference>
<dbReference type="PANTHER" id="PTHR36155:SF1">
    <property type="entry name" value="BLL5354 PROTEIN"/>
    <property type="match status" value="1"/>
</dbReference>
<evidence type="ECO:0000313" key="1">
    <source>
        <dbReference type="EMBL" id="GAH15854.1"/>
    </source>
</evidence>
<gene>
    <name evidence="1" type="ORF">S01H4_52892</name>
</gene>
<evidence type="ECO:0008006" key="2">
    <source>
        <dbReference type="Google" id="ProtNLM"/>
    </source>
</evidence>